<organism evidence="6 7">
    <name type="scientific">Frankia nepalensis</name>
    <dbReference type="NCBI Taxonomy" id="1836974"/>
    <lineage>
        <taxon>Bacteria</taxon>
        <taxon>Bacillati</taxon>
        <taxon>Actinomycetota</taxon>
        <taxon>Actinomycetes</taxon>
        <taxon>Frankiales</taxon>
        <taxon>Frankiaceae</taxon>
        <taxon>Frankia</taxon>
    </lineage>
</organism>
<dbReference type="InterPro" id="IPR011712">
    <property type="entry name" value="Sig_transdc_His_kin_sub3_dim/P"/>
</dbReference>
<evidence type="ECO:0000256" key="1">
    <source>
        <dbReference type="ARBA" id="ARBA00022679"/>
    </source>
</evidence>
<feature type="compositionally biased region" description="Gly residues" evidence="4">
    <location>
        <begin position="9"/>
        <end position="18"/>
    </location>
</feature>
<evidence type="ECO:0000256" key="4">
    <source>
        <dbReference type="SAM" id="MobiDB-lite"/>
    </source>
</evidence>
<evidence type="ECO:0000256" key="2">
    <source>
        <dbReference type="ARBA" id="ARBA00022777"/>
    </source>
</evidence>
<keyword evidence="3" id="KW-0902">Two-component regulatory system</keyword>
<feature type="domain" description="GAF" evidence="5">
    <location>
        <begin position="120"/>
        <end position="242"/>
    </location>
</feature>
<dbReference type="InterPro" id="IPR003018">
    <property type="entry name" value="GAF"/>
</dbReference>
<dbReference type="Proteomes" id="UP000604475">
    <property type="component" value="Unassembled WGS sequence"/>
</dbReference>
<dbReference type="Gene3D" id="3.30.450.40">
    <property type="match status" value="2"/>
</dbReference>
<dbReference type="GO" id="GO:0046983">
    <property type="term" value="F:protein dimerization activity"/>
    <property type="evidence" value="ECO:0007669"/>
    <property type="project" value="InterPro"/>
</dbReference>
<keyword evidence="2 6" id="KW-0418">Kinase</keyword>
<protein>
    <submittedName>
        <fullName evidence="6">GAF domain-containing sensor histidine kinase</fullName>
    </submittedName>
</protein>
<dbReference type="InterPro" id="IPR036890">
    <property type="entry name" value="HATPase_C_sf"/>
</dbReference>
<dbReference type="CDD" id="cd16917">
    <property type="entry name" value="HATPase_UhpB-NarQ-NarX-like"/>
    <property type="match status" value="1"/>
</dbReference>
<feature type="region of interest" description="Disordered" evidence="4">
    <location>
        <begin position="1"/>
        <end position="104"/>
    </location>
</feature>
<dbReference type="Gene3D" id="1.20.5.1930">
    <property type="match status" value="1"/>
</dbReference>
<keyword evidence="1" id="KW-0808">Transferase</keyword>
<evidence type="ECO:0000259" key="5">
    <source>
        <dbReference type="SMART" id="SM00065"/>
    </source>
</evidence>
<dbReference type="Pfam" id="PF01590">
    <property type="entry name" value="GAF"/>
    <property type="match status" value="1"/>
</dbReference>
<dbReference type="SUPFAM" id="SSF55874">
    <property type="entry name" value="ATPase domain of HSP90 chaperone/DNA topoisomerase II/histidine kinase"/>
    <property type="match status" value="1"/>
</dbReference>
<accession>A0A937RFA3</accession>
<dbReference type="PANTHER" id="PTHR24421">
    <property type="entry name" value="NITRATE/NITRITE SENSOR PROTEIN NARX-RELATED"/>
    <property type="match status" value="1"/>
</dbReference>
<dbReference type="GO" id="GO:0000155">
    <property type="term" value="F:phosphorelay sensor kinase activity"/>
    <property type="evidence" value="ECO:0007669"/>
    <property type="project" value="InterPro"/>
</dbReference>
<feature type="compositionally biased region" description="Pro residues" evidence="4">
    <location>
        <begin position="30"/>
        <end position="43"/>
    </location>
</feature>
<dbReference type="AlphaFoldDB" id="A0A937RFA3"/>
<keyword evidence="7" id="KW-1185">Reference proteome</keyword>
<dbReference type="Pfam" id="PF07730">
    <property type="entry name" value="HisKA_3"/>
    <property type="match status" value="1"/>
</dbReference>
<dbReference type="SUPFAM" id="SSF55781">
    <property type="entry name" value="GAF domain-like"/>
    <property type="match status" value="2"/>
</dbReference>
<evidence type="ECO:0000313" key="7">
    <source>
        <dbReference type="Proteomes" id="UP000604475"/>
    </source>
</evidence>
<feature type="domain" description="GAF" evidence="5">
    <location>
        <begin position="263"/>
        <end position="437"/>
    </location>
</feature>
<feature type="region of interest" description="Disordered" evidence="4">
    <location>
        <begin position="378"/>
        <end position="399"/>
    </location>
</feature>
<dbReference type="Gene3D" id="3.30.565.10">
    <property type="entry name" value="Histidine kinase-like ATPase, C-terminal domain"/>
    <property type="match status" value="1"/>
</dbReference>
<dbReference type="SMART" id="SM00065">
    <property type="entry name" value="GAF"/>
    <property type="match status" value="2"/>
</dbReference>
<sequence length="656" mass="66755">MARGRGARGDSGGTGGAGTVTSEAGRRRPPLPPSSPGSPPDPPLAVTVPASRPPGSSAGRAGQERARPGGPERSVGLGVAPEIPSGAAEPIGPDRSGAAASPGRLPSLADTLVALSEEPGLPEAPRLVAETARRLTDAGYGAVDLLDADGQVVDVVGAGADNDVAQALATPREAAGPAPAYSTPATFFAAPVAVRGIVLGVLRLVGKRGGGPFTREDEAVATALATALAVVLDNARLREEARRGASWHAASGEIAAALVSVAEPWSALDLVARHARRVTGACLAAIVLPDPRRGLVVTNADGPGADGLRGLELPVERSPLLETMRAGRARRVGAGELAALLGPPVEPAGRGRAMVVPMVAAGRSVGVLVLGPPTPGVSAGSGVPARSAEPVGQAGDGPAGRCDADAPFVELDLRMATAFAGQAALTLELGRLQRDRERLAVFEDRDRIARDLHDVVIQRLFATGLGLQILARSVPDRAAARLTEAAGELDQTITELRHTIFSLTSPTPDGAQLRAEIGRIVAQAEHSLGLRPVVRLDGPVERVPMVIHPHLLAALREALSNIARHSRARRVGVLVLVGDDDVLVEVHDDGVGPGGASVTSGLANLRRRAQDLGGHLEFGAGAGGVGTRVRWRVPLVGRPTPASGAAGPAPPGLPRP</sequence>
<dbReference type="GO" id="GO:0016020">
    <property type="term" value="C:membrane"/>
    <property type="evidence" value="ECO:0007669"/>
    <property type="project" value="InterPro"/>
</dbReference>
<dbReference type="EMBL" id="JAEACQ010000128">
    <property type="protein sequence ID" value="MBL7626349.1"/>
    <property type="molecule type" value="Genomic_DNA"/>
</dbReference>
<evidence type="ECO:0000256" key="3">
    <source>
        <dbReference type="ARBA" id="ARBA00023012"/>
    </source>
</evidence>
<dbReference type="PANTHER" id="PTHR24421:SF56">
    <property type="entry name" value="OXYGEN SENSOR HISTIDINE KINASE RESPONSE REGULATOR DOST"/>
    <property type="match status" value="1"/>
</dbReference>
<dbReference type="InterPro" id="IPR029016">
    <property type="entry name" value="GAF-like_dom_sf"/>
</dbReference>
<name>A0A937RFA3_9ACTN</name>
<proteinExistence type="predicted"/>
<gene>
    <name evidence="6" type="ORF">I7412_03995</name>
</gene>
<dbReference type="InterPro" id="IPR050482">
    <property type="entry name" value="Sensor_HK_TwoCompSys"/>
</dbReference>
<comment type="caution">
    <text evidence="6">The sequence shown here is derived from an EMBL/GenBank/DDBJ whole genome shotgun (WGS) entry which is preliminary data.</text>
</comment>
<reference evidence="6" key="1">
    <citation type="submission" date="2020-12" db="EMBL/GenBank/DDBJ databases">
        <title>Genomic characterization of non-nitrogen-fixing Frankia strains.</title>
        <authorList>
            <person name="Carlos-Shanley C."/>
            <person name="Guerra T."/>
            <person name="Hahn D."/>
        </authorList>
    </citation>
    <scope>NUCLEOTIDE SEQUENCE</scope>
    <source>
        <strain evidence="6">CN6</strain>
    </source>
</reference>
<evidence type="ECO:0000313" key="6">
    <source>
        <dbReference type="EMBL" id="MBL7626349.1"/>
    </source>
</evidence>